<sequence length="61" mass="6542">MPCWGGDSVGVPLHCTGQRLEVPASAPGHVHAVCNTWADVQNGIWPLADVRQVDQNNVPQL</sequence>
<reference evidence="1" key="1">
    <citation type="submission" date="2021-02" db="EMBL/GenBank/DDBJ databases">
        <authorList>
            <person name="Dougan E. K."/>
            <person name="Rhodes N."/>
            <person name="Thang M."/>
            <person name="Chan C."/>
        </authorList>
    </citation>
    <scope>NUCLEOTIDE SEQUENCE</scope>
</reference>
<keyword evidence="2" id="KW-1185">Reference proteome</keyword>
<name>A0A812T7L3_SYMPI</name>
<protein>
    <submittedName>
        <fullName evidence="1">Uncharacterized protein</fullName>
    </submittedName>
</protein>
<evidence type="ECO:0000313" key="2">
    <source>
        <dbReference type="Proteomes" id="UP000649617"/>
    </source>
</evidence>
<dbReference type="AlphaFoldDB" id="A0A812T7L3"/>
<comment type="caution">
    <text evidence="1">The sequence shown here is derived from an EMBL/GenBank/DDBJ whole genome shotgun (WGS) entry which is preliminary data.</text>
</comment>
<organism evidence="1 2">
    <name type="scientific">Symbiodinium pilosum</name>
    <name type="common">Dinoflagellate</name>
    <dbReference type="NCBI Taxonomy" id="2952"/>
    <lineage>
        <taxon>Eukaryota</taxon>
        <taxon>Sar</taxon>
        <taxon>Alveolata</taxon>
        <taxon>Dinophyceae</taxon>
        <taxon>Suessiales</taxon>
        <taxon>Symbiodiniaceae</taxon>
        <taxon>Symbiodinium</taxon>
    </lineage>
</organism>
<dbReference type="Proteomes" id="UP000649617">
    <property type="component" value="Unassembled WGS sequence"/>
</dbReference>
<dbReference type="EMBL" id="CAJNIZ010028668">
    <property type="protein sequence ID" value="CAE7509956.1"/>
    <property type="molecule type" value="Genomic_DNA"/>
</dbReference>
<gene>
    <name evidence="1" type="ORF">SPIL2461_LOCUS13254</name>
</gene>
<accession>A0A812T7L3</accession>
<proteinExistence type="predicted"/>
<evidence type="ECO:0000313" key="1">
    <source>
        <dbReference type="EMBL" id="CAE7509956.1"/>
    </source>
</evidence>